<evidence type="ECO:0000256" key="4">
    <source>
        <dbReference type="ARBA" id="ARBA00022729"/>
    </source>
</evidence>
<dbReference type="GO" id="GO:0030313">
    <property type="term" value="C:cell envelope"/>
    <property type="evidence" value="ECO:0007669"/>
    <property type="project" value="UniProtKB-SubCell"/>
</dbReference>
<name>A0A0R2DJ24_9LACO</name>
<dbReference type="GO" id="GO:0030001">
    <property type="term" value="P:metal ion transport"/>
    <property type="evidence" value="ECO:0007669"/>
    <property type="project" value="InterPro"/>
</dbReference>
<evidence type="ECO:0000256" key="2">
    <source>
        <dbReference type="ARBA" id="ARBA00022448"/>
    </source>
</evidence>
<keyword evidence="7" id="KW-1185">Reference proteome</keyword>
<dbReference type="PATRIC" id="fig|1423744.4.peg.481"/>
<feature type="chain" id="PRO_5006416163" evidence="5">
    <location>
        <begin position="25"/>
        <end position="303"/>
    </location>
</feature>
<dbReference type="RefSeq" id="WP_056974702.1">
    <property type="nucleotide sequence ID" value="NZ_AYZL01000018.1"/>
</dbReference>
<evidence type="ECO:0000313" key="7">
    <source>
        <dbReference type="Proteomes" id="UP000051378"/>
    </source>
</evidence>
<dbReference type="InterPro" id="IPR006127">
    <property type="entry name" value="ZnuA-like"/>
</dbReference>
<dbReference type="PANTHER" id="PTHR42953">
    <property type="entry name" value="HIGH-AFFINITY ZINC UPTAKE SYSTEM PROTEIN ZNUA-RELATED"/>
    <property type="match status" value="1"/>
</dbReference>
<dbReference type="STRING" id="1423744.FC86_GL000468"/>
<dbReference type="Pfam" id="PF01297">
    <property type="entry name" value="ZnuA"/>
    <property type="match status" value="1"/>
</dbReference>
<dbReference type="Proteomes" id="UP000051378">
    <property type="component" value="Unassembled WGS sequence"/>
</dbReference>
<dbReference type="EMBL" id="AYZL01000018">
    <property type="protein sequence ID" value="KRN04096.1"/>
    <property type="molecule type" value="Genomic_DNA"/>
</dbReference>
<dbReference type="AlphaFoldDB" id="A0A0R2DJ24"/>
<keyword evidence="2" id="KW-0813">Transport</keyword>
<comment type="caution">
    <text evidence="6">The sequence shown here is derived from an EMBL/GenBank/DDBJ whole genome shotgun (WGS) entry which is preliminary data.</text>
</comment>
<proteinExistence type="predicted"/>
<feature type="signal peptide" evidence="5">
    <location>
        <begin position="1"/>
        <end position="24"/>
    </location>
</feature>
<accession>A0A0R2DJ24</accession>
<evidence type="ECO:0000313" key="6">
    <source>
        <dbReference type="EMBL" id="KRN04096.1"/>
    </source>
</evidence>
<protein>
    <submittedName>
        <fullName evidence="6">ABC transporter solute-binding component</fullName>
    </submittedName>
</protein>
<dbReference type="GO" id="GO:0046872">
    <property type="term" value="F:metal ion binding"/>
    <property type="evidence" value="ECO:0007669"/>
    <property type="project" value="UniProtKB-KW"/>
</dbReference>
<dbReference type="OrthoDB" id="9810636at2"/>
<dbReference type="PANTHER" id="PTHR42953:SF1">
    <property type="entry name" value="METAL-BINDING PROTEIN HI_0362-RELATED"/>
    <property type="match status" value="1"/>
</dbReference>
<organism evidence="6 7">
    <name type="scientific">Holzapfeliella floricola DSM 23037 = JCM 16512</name>
    <dbReference type="NCBI Taxonomy" id="1423744"/>
    <lineage>
        <taxon>Bacteria</taxon>
        <taxon>Bacillati</taxon>
        <taxon>Bacillota</taxon>
        <taxon>Bacilli</taxon>
        <taxon>Lactobacillales</taxon>
        <taxon>Lactobacillaceae</taxon>
        <taxon>Holzapfeliella</taxon>
    </lineage>
</organism>
<dbReference type="InterPro" id="IPR050492">
    <property type="entry name" value="Bact_metal-bind_prot9"/>
</dbReference>
<reference evidence="6 7" key="1">
    <citation type="journal article" date="2015" name="Genome Announc.">
        <title>Expanding the biotechnology potential of lactobacilli through comparative genomics of 213 strains and associated genera.</title>
        <authorList>
            <person name="Sun Z."/>
            <person name="Harris H.M."/>
            <person name="McCann A."/>
            <person name="Guo C."/>
            <person name="Argimon S."/>
            <person name="Zhang W."/>
            <person name="Yang X."/>
            <person name="Jeffery I.B."/>
            <person name="Cooney J.C."/>
            <person name="Kagawa T.F."/>
            <person name="Liu W."/>
            <person name="Song Y."/>
            <person name="Salvetti E."/>
            <person name="Wrobel A."/>
            <person name="Rasinkangas P."/>
            <person name="Parkhill J."/>
            <person name="Rea M.C."/>
            <person name="O'Sullivan O."/>
            <person name="Ritari J."/>
            <person name="Douillard F.P."/>
            <person name="Paul Ross R."/>
            <person name="Yang R."/>
            <person name="Briner A.E."/>
            <person name="Felis G.E."/>
            <person name="de Vos W.M."/>
            <person name="Barrangou R."/>
            <person name="Klaenhammer T.R."/>
            <person name="Caufield P.W."/>
            <person name="Cui Y."/>
            <person name="Zhang H."/>
            <person name="O'Toole P.W."/>
        </authorList>
    </citation>
    <scope>NUCLEOTIDE SEQUENCE [LARGE SCALE GENOMIC DNA]</scope>
    <source>
        <strain evidence="6 7">DSM 23037</strain>
    </source>
</reference>
<comment type="subcellular location">
    <subcellularLocation>
        <location evidence="1">Cell envelope</location>
    </subcellularLocation>
</comment>
<keyword evidence="4 5" id="KW-0732">Signal</keyword>
<dbReference type="Gene3D" id="3.40.50.1980">
    <property type="entry name" value="Nitrogenase molybdenum iron protein domain"/>
    <property type="match status" value="2"/>
</dbReference>
<sequence>MKKIFATIVLALAAVVFVGCQSQSQQSTTTSGSDSEKAINVITSTDVYSDIVSEITQGTSANVTPIISGSSADPHHFEPTANDAKKITNADLIVENGLGYDSWFEKLVKSTDTKAQKISIATDIGQLKDGDNEHIWYDVSLMKKFVETTTQKLIEIDSANQATYEKNAQAYLKKFDTLTAKIDDVKSHLSDANKKVNVSEPVADYLLQQIGFEINNKHFEQAIAEETDPSAQDIAQMQKDFESKTVSFFVYNTQSHSPLADQMADKAKAANLPILEVTETKPNDTSYIDWMTDVVDHISKLMN</sequence>
<evidence type="ECO:0000256" key="1">
    <source>
        <dbReference type="ARBA" id="ARBA00004196"/>
    </source>
</evidence>
<keyword evidence="3" id="KW-0479">Metal-binding</keyword>
<evidence type="ECO:0000256" key="5">
    <source>
        <dbReference type="SAM" id="SignalP"/>
    </source>
</evidence>
<evidence type="ECO:0000256" key="3">
    <source>
        <dbReference type="ARBA" id="ARBA00022723"/>
    </source>
</evidence>
<gene>
    <name evidence="6" type="ORF">FC86_GL000468</name>
</gene>
<dbReference type="PROSITE" id="PS51257">
    <property type="entry name" value="PROKAR_LIPOPROTEIN"/>
    <property type="match status" value="1"/>
</dbReference>
<dbReference type="SUPFAM" id="SSF53807">
    <property type="entry name" value="Helical backbone' metal receptor"/>
    <property type="match status" value="1"/>
</dbReference>